<evidence type="ECO:0000313" key="5">
    <source>
        <dbReference type="Proteomes" id="UP001215598"/>
    </source>
</evidence>
<gene>
    <name evidence="3" type="ORF">B0H16DRAFT_1744778</name>
    <name evidence="4" type="ORF">B0H16DRAFT_372279</name>
</gene>
<dbReference type="EMBL" id="JARKIB010000023">
    <property type="protein sequence ID" value="KAJ7766755.1"/>
    <property type="molecule type" value="Genomic_DNA"/>
</dbReference>
<evidence type="ECO:0000313" key="4">
    <source>
        <dbReference type="EMBL" id="KAJ7766755.1"/>
    </source>
</evidence>
<keyword evidence="5" id="KW-1185">Reference proteome</keyword>
<comment type="caution">
    <text evidence="3">The sequence shown here is derived from an EMBL/GenBank/DDBJ whole genome shotgun (WGS) entry which is preliminary data.</text>
</comment>
<feature type="region of interest" description="Disordered" evidence="2">
    <location>
        <begin position="1"/>
        <end position="88"/>
    </location>
</feature>
<dbReference type="Proteomes" id="UP001215598">
    <property type="component" value="Unassembled WGS sequence"/>
</dbReference>
<organism evidence="3 5">
    <name type="scientific">Mycena metata</name>
    <dbReference type="NCBI Taxonomy" id="1033252"/>
    <lineage>
        <taxon>Eukaryota</taxon>
        <taxon>Fungi</taxon>
        <taxon>Dikarya</taxon>
        <taxon>Basidiomycota</taxon>
        <taxon>Agaricomycotina</taxon>
        <taxon>Agaricomycetes</taxon>
        <taxon>Agaricomycetidae</taxon>
        <taxon>Agaricales</taxon>
        <taxon>Marasmiineae</taxon>
        <taxon>Mycenaceae</taxon>
        <taxon>Mycena</taxon>
    </lineage>
</organism>
<evidence type="ECO:0000256" key="1">
    <source>
        <dbReference type="SAM" id="Coils"/>
    </source>
</evidence>
<protein>
    <submittedName>
        <fullName evidence="3">Uncharacterized protein</fullName>
    </submittedName>
</protein>
<reference evidence="3" key="1">
    <citation type="submission" date="2023-03" db="EMBL/GenBank/DDBJ databases">
        <title>Massive genome expansion in bonnet fungi (Mycena s.s.) driven by repeated elements and novel gene families across ecological guilds.</title>
        <authorList>
            <consortium name="Lawrence Berkeley National Laboratory"/>
            <person name="Harder C.B."/>
            <person name="Miyauchi S."/>
            <person name="Viragh M."/>
            <person name="Kuo A."/>
            <person name="Thoen E."/>
            <person name="Andreopoulos B."/>
            <person name="Lu D."/>
            <person name="Skrede I."/>
            <person name="Drula E."/>
            <person name="Henrissat B."/>
            <person name="Morin E."/>
            <person name="Kohler A."/>
            <person name="Barry K."/>
            <person name="LaButti K."/>
            <person name="Morin E."/>
            <person name="Salamov A."/>
            <person name="Lipzen A."/>
            <person name="Mereny Z."/>
            <person name="Hegedus B."/>
            <person name="Baldrian P."/>
            <person name="Stursova M."/>
            <person name="Weitz H."/>
            <person name="Taylor A."/>
            <person name="Grigoriev I.V."/>
            <person name="Nagy L.G."/>
            <person name="Martin F."/>
            <person name="Kauserud H."/>
        </authorList>
    </citation>
    <scope>NUCLEOTIDE SEQUENCE</scope>
    <source>
        <strain evidence="3">CBHHK182m</strain>
    </source>
</reference>
<name>A0AAD7MDC7_9AGAR</name>
<feature type="compositionally biased region" description="Polar residues" evidence="2">
    <location>
        <begin position="70"/>
        <end position="88"/>
    </location>
</feature>
<sequence length="202" mass="22882">MSDDESYQASSSPSRPSDVEPSQAHQYIRDEQEANYTEEERRRAVRVRHYERAAKRARVASPPPVKRESSPSSAEVTPPRSTAIQAKNATRKLYEPLGMLDSQTGDNTCVNHLIDEAVKSETPPDEIISQEEEFSQSDLEMEEQIRQLKARLELVVAERDQLQQECGEHVRNLRRVAAELNRWKDAAAQASALVKLAQQEIS</sequence>
<feature type="compositionally biased region" description="Basic and acidic residues" evidence="2">
    <location>
        <begin position="27"/>
        <end position="54"/>
    </location>
</feature>
<proteinExistence type="predicted"/>
<evidence type="ECO:0000256" key="2">
    <source>
        <dbReference type="SAM" id="MobiDB-lite"/>
    </source>
</evidence>
<evidence type="ECO:0000313" key="3">
    <source>
        <dbReference type="EMBL" id="KAJ7711833.1"/>
    </source>
</evidence>
<feature type="compositionally biased region" description="Low complexity" evidence="2">
    <location>
        <begin position="7"/>
        <end position="22"/>
    </location>
</feature>
<keyword evidence="1" id="KW-0175">Coiled coil</keyword>
<accession>A0AAD7MDC7</accession>
<feature type="coiled-coil region" evidence="1">
    <location>
        <begin position="145"/>
        <end position="200"/>
    </location>
</feature>
<dbReference type="AlphaFoldDB" id="A0AAD7MDC7"/>
<dbReference type="EMBL" id="JARKIB010000384">
    <property type="protein sequence ID" value="KAJ7711833.1"/>
    <property type="molecule type" value="Genomic_DNA"/>
</dbReference>